<accession>A0AAD2FDI3</accession>
<name>A0AAD2FDI3_9STRA</name>
<dbReference type="Proteomes" id="UP001295423">
    <property type="component" value="Unassembled WGS sequence"/>
</dbReference>
<keyword evidence="3" id="KW-1185">Reference proteome</keyword>
<evidence type="ECO:0008006" key="4">
    <source>
        <dbReference type="Google" id="ProtNLM"/>
    </source>
</evidence>
<dbReference type="PANTHER" id="PTHR14614">
    <property type="entry name" value="HEPATOCELLULAR CARCINOMA-ASSOCIATED ANTIGEN"/>
    <property type="match status" value="1"/>
</dbReference>
<feature type="compositionally biased region" description="Acidic residues" evidence="1">
    <location>
        <begin position="26"/>
        <end position="36"/>
    </location>
</feature>
<protein>
    <recommendedName>
        <fullName evidence="4">Calmodulin-lysine N-methyltransferase</fullName>
    </recommendedName>
</protein>
<dbReference type="Gene3D" id="3.40.50.150">
    <property type="entry name" value="Vaccinia Virus protein VP39"/>
    <property type="match status" value="1"/>
</dbReference>
<gene>
    <name evidence="2" type="ORF">CYCCA115_LOCUS2010</name>
</gene>
<organism evidence="2 3">
    <name type="scientific">Cylindrotheca closterium</name>
    <dbReference type="NCBI Taxonomy" id="2856"/>
    <lineage>
        <taxon>Eukaryota</taxon>
        <taxon>Sar</taxon>
        <taxon>Stramenopiles</taxon>
        <taxon>Ochrophyta</taxon>
        <taxon>Bacillariophyta</taxon>
        <taxon>Bacillariophyceae</taxon>
        <taxon>Bacillariophycidae</taxon>
        <taxon>Bacillariales</taxon>
        <taxon>Bacillariaceae</taxon>
        <taxon>Cylindrotheca</taxon>
    </lineage>
</organism>
<evidence type="ECO:0000313" key="2">
    <source>
        <dbReference type="EMBL" id="CAJ1930633.1"/>
    </source>
</evidence>
<dbReference type="Pfam" id="PF10294">
    <property type="entry name" value="Methyltransf_16"/>
    <property type="match status" value="1"/>
</dbReference>
<dbReference type="InterPro" id="IPR019410">
    <property type="entry name" value="Methyltransf_16"/>
</dbReference>
<comment type="caution">
    <text evidence="2">The sequence shown here is derived from an EMBL/GenBank/DDBJ whole genome shotgun (WGS) entry which is preliminary data.</text>
</comment>
<sequence>MSATKDKKWTDDSIRWPEDQDKNKENEEEEEEEEGPMDIFKDPDPTESFHFKFEVDKLETVEIELDGYKAESDEIWQSTGLTIWKASEYLCHYIVKHKDDEAMDLSMKKSTAKDKRRVLELGAGLGLVGILAHRIASPQCEVILTDGDSEALPHLRENVDENKDEQKGQVLCQQLIWGEETSLEFLELQKKEKFDVILASDIVYSPVIIKPLWETIQILLEPNGTFLMAYAKRQVPVEIGDVLSAATEAGFVYQECKESDHEKGVFVYTFQWNGIQKE</sequence>
<evidence type="ECO:0000256" key="1">
    <source>
        <dbReference type="SAM" id="MobiDB-lite"/>
    </source>
</evidence>
<dbReference type="SUPFAM" id="SSF53335">
    <property type="entry name" value="S-adenosyl-L-methionine-dependent methyltransferases"/>
    <property type="match status" value="1"/>
</dbReference>
<dbReference type="AlphaFoldDB" id="A0AAD2FDI3"/>
<proteinExistence type="predicted"/>
<reference evidence="2" key="1">
    <citation type="submission" date="2023-08" db="EMBL/GenBank/DDBJ databases">
        <authorList>
            <person name="Audoor S."/>
            <person name="Bilcke G."/>
        </authorList>
    </citation>
    <scope>NUCLEOTIDE SEQUENCE</scope>
</reference>
<feature type="region of interest" description="Disordered" evidence="1">
    <location>
        <begin position="1"/>
        <end position="42"/>
    </location>
</feature>
<dbReference type="PANTHER" id="PTHR14614:SF132">
    <property type="entry name" value="PROTEIN-LYSINE METHYLTRANSFERASE C42C1.13"/>
    <property type="match status" value="1"/>
</dbReference>
<evidence type="ECO:0000313" key="3">
    <source>
        <dbReference type="Proteomes" id="UP001295423"/>
    </source>
</evidence>
<dbReference type="EMBL" id="CAKOGP040000113">
    <property type="protein sequence ID" value="CAJ1930633.1"/>
    <property type="molecule type" value="Genomic_DNA"/>
</dbReference>
<dbReference type="InterPro" id="IPR029063">
    <property type="entry name" value="SAM-dependent_MTases_sf"/>
</dbReference>
<feature type="compositionally biased region" description="Basic and acidic residues" evidence="1">
    <location>
        <begin position="1"/>
        <end position="25"/>
    </location>
</feature>
<dbReference type="CDD" id="cd02440">
    <property type="entry name" value="AdoMet_MTases"/>
    <property type="match status" value="1"/>
</dbReference>